<evidence type="ECO:0000313" key="1">
    <source>
        <dbReference type="EMBL" id="HII61395.1"/>
    </source>
</evidence>
<dbReference type="InterPro" id="IPR036389">
    <property type="entry name" value="RNase_III_sf"/>
</dbReference>
<dbReference type="EMBL" id="DUJN01000006">
    <property type="protein sequence ID" value="HII61395.1"/>
    <property type="molecule type" value="Genomic_DNA"/>
</dbReference>
<gene>
    <name evidence="1" type="ORF">HA331_06590</name>
</gene>
<proteinExistence type="predicted"/>
<name>A0A832SXY9_PYRHR</name>
<protein>
    <submittedName>
        <fullName evidence="1">Uncharacterized protein</fullName>
    </submittedName>
</protein>
<evidence type="ECO:0000313" key="2">
    <source>
        <dbReference type="Proteomes" id="UP000617544"/>
    </source>
</evidence>
<dbReference type="InterPro" id="IPR038133">
    <property type="entry name" value="Ribo_III_sf_archaeal"/>
</dbReference>
<comment type="caution">
    <text evidence="1">The sequence shown here is derived from an EMBL/GenBank/DDBJ whole genome shotgun (WGS) entry which is preliminary data.</text>
</comment>
<dbReference type="GeneID" id="1443073"/>
<dbReference type="AlphaFoldDB" id="A0A832SXY9"/>
<dbReference type="InterPro" id="IPR021568">
    <property type="entry name" value="Ribonuclease_III_archaeal"/>
</dbReference>
<dbReference type="SUPFAM" id="SSF69065">
    <property type="entry name" value="RNase III domain-like"/>
    <property type="match status" value="1"/>
</dbReference>
<organism evidence="1 2">
    <name type="scientific">Pyrococcus horikoshii</name>
    <dbReference type="NCBI Taxonomy" id="53953"/>
    <lineage>
        <taxon>Archaea</taxon>
        <taxon>Methanobacteriati</taxon>
        <taxon>Methanobacteriota</taxon>
        <taxon>Thermococci</taxon>
        <taxon>Thermococcales</taxon>
        <taxon>Thermococcaceae</taxon>
        <taxon>Pyrococcus</taxon>
    </lineage>
</organism>
<accession>A0A832SXY9</accession>
<sequence>MIDKGLAKFGDSLINFLYSLALTEFLGKPTGDRVPNASLAIALDLAGLSKGLRRMDKHAKGDYAEALIAQAWLEGVISEREAIEIIKANLSVDVLDFSKKKEAIGKALAPLLRVVAERLTSSRV</sequence>
<dbReference type="GO" id="GO:0006396">
    <property type="term" value="P:RNA processing"/>
    <property type="evidence" value="ECO:0007669"/>
    <property type="project" value="InterPro"/>
</dbReference>
<dbReference type="Proteomes" id="UP000617544">
    <property type="component" value="Unassembled WGS sequence"/>
</dbReference>
<reference evidence="1" key="1">
    <citation type="journal article" date="2020" name="bioRxiv">
        <title>A rank-normalized archaeal taxonomy based on genome phylogeny resolves widespread incomplete and uneven classifications.</title>
        <authorList>
            <person name="Rinke C."/>
            <person name="Chuvochina M."/>
            <person name="Mussig A.J."/>
            <person name="Chaumeil P.-A."/>
            <person name="Waite D.W."/>
            <person name="Whitman W.B."/>
            <person name="Parks D.H."/>
            <person name="Hugenholtz P."/>
        </authorList>
    </citation>
    <scope>NUCLEOTIDE SEQUENCE</scope>
    <source>
        <strain evidence="1">UBA8834</strain>
    </source>
</reference>
<dbReference type="Gene3D" id="1.10.1520.20">
    <property type="entry name" value="Ribonuclease III"/>
    <property type="match status" value="1"/>
</dbReference>
<dbReference type="OMA" id="RRMDKHA"/>
<dbReference type="GO" id="GO:0004525">
    <property type="term" value="F:ribonuclease III activity"/>
    <property type="evidence" value="ECO:0007669"/>
    <property type="project" value="InterPro"/>
</dbReference>
<dbReference type="RefSeq" id="WP_010884838.1">
    <property type="nucleotide sequence ID" value="NZ_DUJN01000006.1"/>
</dbReference>
<dbReference type="Pfam" id="PF11469">
    <property type="entry name" value="Ribonucleas_3_2"/>
    <property type="match status" value="1"/>
</dbReference>